<dbReference type="InterPro" id="IPR036390">
    <property type="entry name" value="WH_DNA-bd_sf"/>
</dbReference>
<dbReference type="Gene3D" id="1.10.10.10">
    <property type="entry name" value="Winged helix-like DNA-binding domain superfamily/Winged helix DNA-binding domain"/>
    <property type="match status" value="1"/>
</dbReference>
<dbReference type="NCBIfam" id="NF033788">
    <property type="entry name" value="HTH_metalloreg"/>
    <property type="match status" value="1"/>
</dbReference>
<evidence type="ECO:0000313" key="2">
    <source>
        <dbReference type="EMBL" id="MBB3974165.1"/>
    </source>
</evidence>
<dbReference type="PANTHER" id="PTHR38600">
    <property type="entry name" value="TRANSCRIPTIONAL REGULATORY PROTEIN"/>
    <property type="match status" value="1"/>
</dbReference>
<keyword evidence="3" id="KW-1185">Reference proteome</keyword>
<gene>
    <name evidence="2" type="ORF">GGR24_002842</name>
</gene>
<dbReference type="GO" id="GO:0003700">
    <property type="term" value="F:DNA-binding transcription factor activity"/>
    <property type="evidence" value="ECO:0007669"/>
    <property type="project" value="InterPro"/>
</dbReference>
<dbReference type="Proteomes" id="UP000528964">
    <property type="component" value="Unassembled WGS sequence"/>
</dbReference>
<dbReference type="InterPro" id="IPR011991">
    <property type="entry name" value="ArsR-like_HTH"/>
</dbReference>
<dbReference type="PRINTS" id="PR00778">
    <property type="entry name" value="HTHARSR"/>
</dbReference>
<dbReference type="PANTHER" id="PTHR38600:SF2">
    <property type="entry name" value="SLL0088 PROTEIN"/>
    <property type="match status" value="1"/>
</dbReference>
<dbReference type="GO" id="GO:0003677">
    <property type="term" value="F:DNA binding"/>
    <property type="evidence" value="ECO:0007669"/>
    <property type="project" value="UniProtKB-KW"/>
</dbReference>
<organism evidence="2 3">
    <name type="scientific">Hansschlegelia beijingensis</name>
    <dbReference type="NCBI Taxonomy" id="1133344"/>
    <lineage>
        <taxon>Bacteria</taxon>
        <taxon>Pseudomonadati</taxon>
        <taxon>Pseudomonadota</taxon>
        <taxon>Alphaproteobacteria</taxon>
        <taxon>Hyphomicrobiales</taxon>
        <taxon>Methylopilaceae</taxon>
        <taxon>Hansschlegelia</taxon>
    </lineage>
</organism>
<accession>A0A7W6GGA8</accession>
<dbReference type="RefSeq" id="WP_183395997.1">
    <property type="nucleotide sequence ID" value="NZ_JACIDR010000004.1"/>
</dbReference>
<dbReference type="CDD" id="cd00090">
    <property type="entry name" value="HTH_ARSR"/>
    <property type="match status" value="1"/>
</dbReference>
<reference evidence="2 3" key="1">
    <citation type="submission" date="2020-08" db="EMBL/GenBank/DDBJ databases">
        <title>Genomic Encyclopedia of Type Strains, Phase IV (KMG-IV): sequencing the most valuable type-strain genomes for metagenomic binning, comparative biology and taxonomic classification.</title>
        <authorList>
            <person name="Goeker M."/>
        </authorList>
    </citation>
    <scope>NUCLEOTIDE SEQUENCE [LARGE SCALE GENOMIC DNA]</scope>
    <source>
        <strain evidence="2 3">DSM 25481</strain>
    </source>
</reference>
<keyword evidence="2" id="KW-0238">DNA-binding</keyword>
<feature type="domain" description="HTH arsR-type" evidence="1">
    <location>
        <begin position="1"/>
        <end position="95"/>
    </location>
</feature>
<dbReference type="PROSITE" id="PS50987">
    <property type="entry name" value="HTH_ARSR_2"/>
    <property type="match status" value="1"/>
</dbReference>
<dbReference type="InterPro" id="IPR001845">
    <property type="entry name" value="HTH_ArsR_DNA-bd_dom"/>
</dbReference>
<comment type="caution">
    <text evidence="2">The sequence shown here is derived from an EMBL/GenBank/DDBJ whole genome shotgun (WGS) entry which is preliminary data.</text>
</comment>
<sequence>MVDDRHTNLDEVFHALADTTRRAMIARLASGEHTVGELARPFEMSLNAAVKHVKVLERAGLLRRRVQGRAHFCSLDARPLKEAAAFVRAYEGFWSDRLDALDSLLRQTSRPES</sequence>
<dbReference type="Pfam" id="PF12840">
    <property type="entry name" value="HTH_20"/>
    <property type="match status" value="1"/>
</dbReference>
<name>A0A7W6GGA8_9HYPH</name>
<dbReference type="SMART" id="SM00418">
    <property type="entry name" value="HTH_ARSR"/>
    <property type="match status" value="1"/>
</dbReference>
<dbReference type="SUPFAM" id="SSF46785">
    <property type="entry name" value="Winged helix' DNA-binding domain"/>
    <property type="match status" value="1"/>
</dbReference>
<dbReference type="EMBL" id="JACIDR010000004">
    <property type="protein sequence ID" value="MBB3974165.1"/>
    <property type="molecule type" value="Genomic_DNA"/>
</dbReference>
<evidence type="ECO:0000313" key="3">
    <source>
        <dbReference type="Proteomes" id="UP000528964"/>
    </source>
</evidence>
<dbReference type="InterPro" id="IPR036388">
    <property type="entry name" value="WH-like_DNA-bd_sf"/>
</dbReference>
<protein>
    <submittedName>
        <fullName evidence="2">DNA-binding transcriptional ArsR family regulator</fullName>
    </submittedName>
</protein>
<evidence type="ECO:0000259" key="1">
    <source>
        <dbReference type="PROSITE" id="PS50987"/>
    </source>
</evidence>
<dbReference type="AlphaFoldDB" id="A0A7W6GGA8"/>
<proteinExistence type="predicted"/>